<accession>A0A9D5DES0</accession>
<evidence type="ECO:0000256" key="1">
    <source>
        <dbReference type="SAM" id="MobiDB-lite"/>
    </source>
</evidence>
<sequence>MQNWELLDDYNPEHETEQTESDGILPVLRGDYDLDTEFINKSISKQLCEIQQLIKGINNEKIDILNAFPSCSLAVIKSLIKGDNIDDENMDIDQMSLSSNEINSNDSPLLEAHTIIDPQQSLTDSPGSMNISDFL</sequence>
<dbReference type="EMBL" id="JAPCXC010000080">
    <property type="protein sequence ID" value="KAJ1606319.1"/>
    <property type="molecule type" value="Genomic_DNA"/>
</dbReference>
<dbReference type="OrthoDB" id="338695at2759"/>
<feature type="region of interest" description="Disordered" evidence="1">
    <location>
        <begin position="1"/>
        <end position="21"/>
    </location>
</feature>
<gene>
    <name evidence="2" type="ORF">OJ253_2807</name>
</gene>
<comment type="caution">
    <text evidence="2">The sequence shown here is derived from an EMBL/GenBank/DDBJ whole genome shotgun (WGS) entry which is preliminary data.</text>
</comment>
<dbReference type="AlphaFoldDB" id="A0A9D5DES0"/>
<evidence type="ECO:0000313" key="2">
    <source>
        <dbReference type="EMBL" id="KAJ1606319.1"/>
    </source>
</evidence>
<name>A0A9D5DES0_9CRYT</name>
<feature type="compositionally biased region" description="Acidic residues" evidence="1">
    <location>
        <begin position="1"/>
        <end position="10"/>
    </location>
</feature>
<proteinExistence type="predicted"/>
<protein>
    <submittedName>
        <fullName evidence="2">Uncharacterized protein</fullName>
    </submittedName>
</protein>
<organism evidence="2">
    <name type="scientific">Cryptosporidium canis</name>
    <dbReference type="NCBI Taxonomy" id="195482"/>
    <lineage>
        <taxon>Eukaryota</taxon>
        <taxon>Sar</taxon>
        <taxon>Alveolata</taxon>
        <taxon>Apicomplexa</taxon>
        <taxon>Conoidasida</taxon>
        <taxon>Coccidia</taxon>
        <taxon>Eucoccidiorida</taxon>
        <taxon>Eimeriorina</taxon>
        <taxon>Cryptosporidiidae</taxon>
        <taxon>Cryptosporidium</taxon>
    </lineage>
</organism>
<reference evidence="2" key="1">
    <citation type="submission" date="2022-10" db="EMBL/GenBank/DDBJ databases">
        <title>Adaptive evolution leads to modifications in subtelomeric GC content in a zoonotic Cryptosporidium species.</title>
        <authorList>
            <person name="Li J."/>
            <person name="Feng Y."/>
            <person name="Xiao L."/>
        </authorList>
    </citation>
    <scope>NUCLEOTIDE SEQUENCE</scope>
    <source>
        <strain evidence="2">33844</strain>
    </source>
</reference>
<dbReference type="Proteomes" id="UP001067231">
    <property type="component" value="Unassembled WGS sequence"/>
</dbReference>